<dbReference type="Proteomes" id="UP000314982">
    <property type="component" value="Unassembled WGS sequence"/>
</dbReference>
<evidence type="ECO:0000259" key="1">
    <source>
        <dbReference type="PROSITE" id="PS50041"/>
    </source>
</evidence>
<dbReference type="PANTHER" id="PTHR45784:SF3">
    <property type="entry name" value="C-TYPE LECTIN DOMAIN FAMILY 4 MEMBER K-LIKE-RELATED"/>
    <property type="match status" value="1"/>
</dbReference>
<dbReference type="GeneTree" id="ENSGT01150000289649"/>
<dbReference type="Pfam" id="PF00059">
    <property type="entry name" value="Lectin_C"/>
    <property type="match status" value="1"/>
</dbReference>
<dbReference type="InterPro" id="IPR016187">
    <property type="entry name" value="CTDL_fold"/>
</dbReference>
<reference evidence="2" key="3">
    <citation type="submission" date="2025-09" db="UniProtKB">
        <authorList>
            <consortium name="Ensembl"/>
        </authorList>
    </citation>
    <scope>IDENTIFICATION</scope>
</reference>
<protein>
    <recommendedName>
        <fullName evidence="1">C-type lectin domain-containing protein</fullName>
    </recommendedName>
</protein>
<dbReference type="InterPro" id="IPR001304">
    <property type="entry name" value="C-type_lectin-like"/>
</dbReference>
<dbReference type="PANTHER" id="PTHR45784">
    <property type="entry name" value="C-TYPE LECTIN DOMAIN FAMILY 20 MEMBER A-RELATED"/>
    <property type="match status" value="1"/>
</dbReference>
<dbReference type="SUPFAM" id="SSF56436">
    <property type="entry name" value="C-type lectin-like"/>
    <property type="match status" value="1"/>
</dbReference>
<proteinExistence type="predicted"/>
<dbReference type="Gene3D" id="3.10.100.10">
    <property type="entry name" value="Mannose-Binding Protein A, subunit A"/>
    <property type="match status" value="1"/>
</dbReference>
<evidence type="ECO:0000313" key="2">
    <source>
        <dbReference type="Ensembl" id="ENSHHUP00000067737.1"/>
    </source>
</evidence>
<feature type="domain" description="C-type lectin" evidence="1">
    <location>
        <begin position="14"/>
        <end position="114"/>
    </location>
</feature>
<name>A0A4W5PVY3_9TELE</name>
<evidence type="ECO:0000313" key="3">
    <source>
        <dbReference type="Proteomes" id="UP000314982"/>
    </source>
</evidence>
<organism evidence="2 3">
    <name type="scientific">Hucho hucho</name>
    <name type="common">huchen</name>
    <dbReference type="NCBI Taxonomy" id="62062"/>
    <lineage>
        <taxon>Eukaryota</taxon>
        <taxon>Metazoa</taxon>
        <taxon>Chordata</taxon>
        <taxon>Craniata</taxon>
        <taxon>Vertebrata</taxon>
        <taxon>Euteleostomi</taxon>
        <taxon>Actinopterygii</taxon>
        <taxon>Neopterygii</taxon>
        <taxon>Teleostei</taxon>
        <taxon>Protacanthopterygii</taxon>
        <taxon>Salmoniformes</taxon>
        <taxon>Salmonidae</taxon>
        <taxon>Salmoninae</taxon>
        <taxon>Hucho</taxon>
    </lineage>
</organism>
<dbReference type="InterPro" id="IPR016186">
    <property type="entry name" value="C-type_lectin-like/link_sf"/>
</dbReference>
<reference evidence="2" key="2">
    <citation type="submission" date="2025-08" db="UniProtKB">
        <authorList>
            <consortium name="Ensembl"/>
        </authorList>
    </citation>
    <scope>IDENTIFICATION</scope>
</reference>
<dbReference type="PROSITE" id="PS50041">
    <property type="entry name" value="C_TYPE_LECTIN_2"/>
    <property type="match status" value="1"/>
</dbReference>
<dbReference type="AlphaFoldDB" id="A0A4W5PVY3"/>
<accession>A0A4W5PVY3</accession>
<keyword evidence="3" id="KW-1185">Reference proteome</keyword>
<dbReference type="Ensembl" id="ENSHHUT00000070014.1">
    <property type="protein sequence ID" value="ENSHHUP00000067737.1"/>
    <property type="gene ID" value="ENSHHUG00000039920.1"/>
</dbReference>
<reference evidence="3" key="1">
    <citation type="submission" date="2018-06" db="EMBL/GenBank/DDBJ databases">
        <title>Genome assembly of Danube salmon.</title>
        <authorList>
            <person name="Macqueen D.J."/>
            <person name="Gundappa M.K."/>
        </authorList>
    </citation>
    <scope>NUCLEOTIDE SEQUENCE [LARGE SCALE GENOMIC DNA]</scope>
</reference>
<dbReference type="STRING" id="62062.ENSHHUP00000067737"/>
<dbReference type="SMART" id="SM00034">
    <property type="entry name" value="CLECT"/>
    <property type="match status" value="1"/>
</dbReference>
<sequence length="123" mass="14182">MTNVLHLNPFVSLYFHNINMTWAEAQKYCMENHIDLATFDNMTEQRDFINKVTGLPPGYKGGAWIGLKNGIVLGWRWSLSDRPFLDGGEVFNGHDSVEGWFDTQCGVKRNFVCYDGKEYRKPN</sequence>